<gene>
    <name evidence="6" type="ordered locus">Fbal_3446</name>
</gene>
<dbReference type="PRINTS" id="PR00107">
    <property type="entry name" value="PHOSPHOCPHPR"/>
</dbReference>
<dbReference type="GeneID" id="67183660"/>
<dbReference type="PROSITE" id="PS51350">
    <property type="entry name" value="PTS_HPR_DOM"/>
    <property type="match status" value="1"/>
</dbReference>
<dbReference type="RefSeq" id="WP_013346950.1">
    <property type="nucleotide sequence ID" value="NC_014541.1"/>
</dbReference>
<comment type="similarity">
    <text evidence="2">Belongs to the HPr family.</text>
</comment>
<dbReference type="PROSITE" id="PS00369">
    <property type="entry name" value="PTS_HPR_HIS"/>
    <property type="match status" value="1"/>
</dbReference>
<comment type="subcellular location">
    <subcellularLocation>
        <location evidence="1">Cytoplasm</location>
    </subcellularLocation>
</comment>
<dbReference type="InterPro" id="IPR000032">
    <property type="entry name" value="HPr-like"/>
</dbReference>
<keyword evidence="7" id="KW-1185">Reference proteome</keyword>
<dbReference type="KEGG" id="fbl:Fbal_3446"/>
<dbReference type="InterPro" id="IPR035895">
    <property type="entry name" value="HPr-like_sf"/>
</dbReference>
<organism evidence="6 7">
    <name type="scientific">Ferrimonas balearica (strain DSM 9799 / CCM 4581 / KCTC 23876 / PAT)</name>
    <dbReference type="NCBI Taxonomy" id="550540"/>
    <lineage>
        <taxon>Bacteria</taxon>
        <taxon>Pseudomonadati</taxon>
        <taxon>Pseudomonadota</taxon>
        <taxon>Gammaproteobacteria</taxon>
        <taxon>Alteromonadales</taxon>
        <taxon>Ferrimonadaceae</taxon>
        <taxon>Ferrimonas</taxon>
    </lineage>
</organism>
<dbReference type="SUPFAM" id="SSF55594">
    <property type="entry name" value="HPr-like"/>
    <property type="match status" value="1"/>
</dbReference>
<dbReference type="OrthoDB" id="9798965at2"/>
<evidence type="ECO:0000256" key="4">
    <source>
        <dbReference type="ARBA" id="ARBA00022683"/>
    </source>
</evidence>
<dbReference type="InterPro" id="IPR050399">
    <property type="entry name" value="HPr"/>
</dbReference>
<reference evidence="6 7" key="1">
    <citation type="journal article" date="2010" name="Stand. Genomic Sci.">
        <title>Complete genome sequence of Ferrimonas balearica type strain (PAT).</title>
        <authorList>
            <person name="Nolan M."/>
            <person name="Sikorski J."/>
            <person name="Davenport K."/>
            <person name="Lucas S."/>
            <person name="Glavina Del Rio T."/>
            <person name="Tice H."/>
            <person name="Cheng J."/>
            <person name="Goodwin L."/>
            <person name="Pitluck S."/>
            <person name="Liolios K."/>
            <person name="Ivanova N."/>
            <person name="Mavromatis K."/>
            <person name="Ovchinnikova G."/>
            <person name="Pati A."/>
            <person name="Chen A."/>
            <person name="Palaniappan K."/>
            <person name="Land M."/>
            <person name="Hauser L."/>
            <person name="Chang Y."/>
            <person name="Jeffries C."/>
            <person name="Tapia R."/>
            <person name="Brettin T."/>
            <person name="Detter J."/>
            <person name="Han C."/>
            <person name="Yasawong M."/>
            <person name="Rohde M."/>
            <person name="Tindall B."/>
            <person name="Goker M."/>
            <person name="Woyke T."/>
            <person name="Bristow J."/>
            <person name="Eisen J."/>
            <person name="Markowitz V."/>
            <person name="Hugenholtz P."/>
            <person name="Kyrpides N."/>
            <person name="Klenk H."/>
            <person name="Lapidus A."/>
        </authorList>
    </citation>
    <scope>NUCLEOTIDE SEQUENCE [LARGE SCALE GENOMIC DNA]</scope>
    <source>
        <strain evidence="7">DSM 9799 / CCM 4581 / KCTC 23876 / PAT</strain>
    </source>
</reference>
<evidence type="ECO:0000313" key="7">
    <source>
        <dbReference type="Proteomes" id="UP000006683"/>
    </source>
</evidence>
<accession>E1SMD5</accession>
<dbReference type="STRING" id="550540.Fbal_3446"/>
<dbReference type="GO" id="GO:0005737">
    <property type="term" value="C:cytoplasm"/>
    <property type="evidence" value="ECO:0007669"/>
    <property type="project" value="UniProtKB-SubCell"/>
</dbReference>
<evidence type="ECO:0000256" key="2">
    <source>
        <dbReference type="ARBA" id="ARBA00010736"/>
    </source>
</evidence>
<protein>
    <submittedName>
        <fullName evidence="6">HPr-like nitrogen-regulatory protein NPr</fullName>
    </submittedName>
</protein>
<dbReference type="EMBL" id="CP002209">
    <property type="protein sequence ID" value="ADN77644.1"/>
    <property type="molecule type" value="Genomic_DNA"/>
</dbReference>
<dbReference type="Pfam" id="PF00381">
    <property type="entry name" value="PTS-HPr"/>
    <property type="match status" value="1"/>
</dbReference>
<dbReference type="InterPro" id="IPR001020">
    <property type="entry name" value="PTS_HPr_His_P_site"/>
</dbReference>
<name>E1SMD5_FERBD</name>
<evidence type="ECO:0000313" key="6">
    <source>
        <dbReference type="EMBL" id="ADN77644.1"/>
    </source>
</evidence>
<dbReference type="AlphaFoldDB" id="E1SMD5"/>
<dbReference type="PANTHER" id="PTHR33705:SF2">
    <property type="entry name" value="PHOSPHOCARRIER PROTEIN NPR"/>
    <property type="match status" value="1"/>
</dbReference>
<evidence type="ECO:0000256" key="3">
    <source>
        <dbReference type="ARBA" id="ARBA00022490"/>
    </source>
</evidence>
<dbReference type="PANTHER" id="PTHR33705">
    <property type="entry name" value="PHOSPHOCARRIER PROTEIN HPR"/>
    <property type="match status" value="1"/>
</dbReference>
<keyword evidence="3" id="KW-0963">Cytoplasm</keyword>
<dbReference type="NCBIfam" id="TIGR01003">
    <property type="entry name" value="PTS_HPr_family"/>
    <property type="match status" value="1"/>
</dbReference>
<dbReference type="GO" id="GO:0009401">
    <property type="term" value="P:phosphoenolpyruvate-dependent sugar phosphotransferase system"/>
    <property type="evidence" value="ECO:0007669"/>
    <property type="project" value="UniProtKB-KW"/>
</dbReference>
<keyword evidence="4" id="KW-0598">Phosphotransferase system</keyword>
<dbReference type="eggNOG" id="COG1925">
    <property type="taxonomic scope" value="Bacteria"/>
</dbReference>
<dbReference type="Proteomes" id="UP000006683">
    <property type="component" value="Chromosome"/>
</dbReference>
<dbReference type="Gene3D" id="3.30.1340.10">
    <property type="entry name" value="HPr-like"/>
    <property type="match status" value="1"/>
</dbReference>
<sequence>MLERRVTIINKLGLHARAATRLAQLAQTFDAKLTLTQGEQQATADSVLGLLLLQSCQGKEVLIQAEGPQAEPALDAVCQLIAARFDEAE</sequence>
<evidence type="ECO:0000256" key="1">
    <source>
        <dbReference type="ARBA" id="ARBA00004496"/>
    </source>
</evidence>
<feature type="domain" description="HPr" evidence="5">
    <location>
        <begin position="1"/>
        <end position="88"/>
    </location>
</feature>
<evidence type="ECO:0000259" key="5">
    <source>
        <dbReference type="PROSITE" id="PS51350"/>
    </source>
</evidence>
<proteinExistence type="inferred from homology"/>
<dbReference type="HOGENOM" id="CLU_136230_1_1_6"/>